<dbReference type="Proteomes" id="UP000019116">
    <property type="component" value="Chromosome 5D"/>
</dbReference>
<dbReference type="STRING" id="4565.A0A3B6MLA3"/>
<dbReference type="Gramene" id="TraesCS5D02G030600.1">
    <property type="protein sequence ID" value="TraesCS5D02G030600.1"/>
    <property type="gene ID" value="TraesCS5D02G030600"/>
</dbReference>
<reference evidence="1" key="1">
    <citation type="submission" date="2018-08" db="EMBL/GenBank/DDBJ databases">
        <authorList>
            <person name="Rossello M."/>
        </authorList>
    </citation>
    <scope>NUCLEOTIDE SEQUENCE [LARGE SCALE GENOMIC DNA]</scope>
    <source>
        <strain evidence="1">cv. Chinese Spring</strain>
    </source>
</reference>
<dbReference type="AlphaFoldDB" id="A0A3B6MLA3"/>
<evidence type="ECO:0008006" key="3">
    <source>
        <dbReference type="Google" id="ProtNLM"/>
    </source>
</evidence>
<dbReference type="Gramene" id="TraesCS5D03G0075800.1">
    <property type="protein sequence ID" value="TraesCS5D03G0075800.1.CDS"/>
    <property type="gene ID" value="TraesCS5D03G0075800"/>
</dbReference>
<sequence length="339" mass="38449">MHLLLDDKKELINARRRATYLKNKENADINKEQMKSPLVDGYRRKYDDAAGKHLHQNMPAVDMSGMQNVPRSALGDITNGVQAHPMLLADKNSQIKAQGRATVKHKDDNLPALTISADPNRSSYTSLSQDEAVLPHTNTISTAVIHDNQLPRKQRDNADEIDGFRDCITGDETTPSDFMDEEYYMFRDEGYDNDTLEDEEEAIMSSAIPSEVDPLDFVYTNIPDTTLILKLDANCKHCKAKKFVSETDGFCCRNGQIELKQPEPIPELMRLWSSMDADSRHGTIYHNVHSLGPSSRPEHLQLYFYDDDPTITHRKAATKQLDQDVVKKLVDILKENPYS</sequence>
<dbReference type="EnsemblPlants" id="TraesCS5D02G030600.1">
    <property type="protein sequence ID" value="TraesCS5D02G030600.1"/>
    <property type="gene ID" value="TraesCS5D02G030600"/>
</dbReference>
<evidence type="ECO:0000313" key="1">
    <source>
        <dbReference type="EnsemblPlants" id="TraesCS5D02G030600.1"/>
    </source>
</evidence>
<name>A0A3B6MLA3_WHEAT</name>
<keyword evidence="2" id="KW-1185">Reference proteome</keyword>
<protein>
    <recommendedName>
        <fullName evidence="3">Helitron helicase-like domain-containing protein</fullName>
    </recommendedName>
</protein>
<reference evidence="1" key="2">
    <citation type="submission" date="2018-10" db="UniProtKB">
        <authorList>
            <consortium name="EnsemblPlants"/>
        </authorList>
    </citation>
    <scope>IDENTIFICATION</scope>
</reference>
<organism evidence="1">
    <name type="scientific">Triticum aestivum</name>
    <name type="common">Wheat</name>
    <dbReference type="NCBI Taxonomy" id="4565"/>
    <lineage>
        <taxon>Eukaryota</taxon>
        <taxon>Viridiplantae</taxon>
        <taxon>Streptophyta</taxon>
        <taxon>Embryophyta</taxon>
        <taxon>Tracheophyta</taxon>
        <taxon>Spermatophyta</taxon>
        <taxon>Magnoliopsida</taxon>
        <taxon>Liliopsida</taxon>
        <taxon>Poales</taxon>
        <taxon>Poaceae</taxon>
        <taxon>BOP clade</taxon>
        <taxon>Pooideae</taxon>
        <taxon>Triticodae</taxon>
        <taxon>Triticeae</taxon>
        <taxon>Triticinae</taxon>
        <taxon>Triticum</taxon>
    </lineage>
</organism>
<accession>A0A3B6MLA3</accession>
<proteinExistence type="predicted"/>
<evidence type="ECO:0000313" key="2">
    <source>
        <dbReference type="Proteomes" id="UP000019116"/>
    </source>
</evidence>
<dbReference type="OMA" id="DANCIHC"/>